<gene>
    <name evidence="2" type="ORF">C3B59_19140</name>
</gene>
<evidence type="ECO:0000313" key="2">
    <source>
        <dbReference type="EMBL" id="POH57911.1"/>
    </source>
</evidence>
<feature type="transmembrane region" description="Helical" evidence="1">
    <location>
        <begin position="62"/>
        <end position="85"/>
    </location>
</feature>
<dbReference type="Proteomes" id="UP000237104">
    <property type="component" value="Unassembled WGS sequence"/>
</dbReference>
<dbReference type="PANTHER" id="PTHR34980">
    <property type="entry name" value="INNER MEMBRANE PROTEIN-RELATED-RELATED"/>
    <property type="match status" value="1"/>
</dbReference>
<sequence>MLTPLAAIKSVFRNYATLAGRAPRSEFWWFTLFQVVLYVVVMVLGALGVGNSPEPDSVPPSMAIALGIAVVVGLGLIIPNITVYVRRLHDADFSGWLYFLACIPYLGVIVMVVFALLPSQPNGARFDAAPNTGSAMPDWNTSTTLS</sequence>
<dbReference type="RefSeq" id="WP_103432759.1">
    <property type="nucleotide sequence ID" value="NZ_PPXF01000076.1"/>
</dbReference>
<proteinExistence type="predicted"/>
<reference evidence="2 3" key="1">
    <citation type="submission" date="2018-01" db="EMBL/GenBank/DDBJ databases">
        <title>Cryobacterium sp. nov., from glaciers in China.</title>
        <authorList>
            <person name="Liu Q."/>
            <person name="Xin Y.-H."/>
        </authorList>
    </citation>
    <scope>NUCLEOTIDE SEQUENCE [LARGE SCALE GENOMIC DNA]</scope>
    <source>
        <strain evidence="2 3">TMB1-8</strain>
    </source>
</reference>
<dbReference type="EMBL" id="PPXF01000076">
    <property type="protein sequence ID" value="POH57911.1"/>
    <property type="molecule type" value="Genomic_DNA"/>
</dbReference>
<dbReference type="Pfam" id="PF05656">
    <property type="entry name" value="DUF805"/>
    <property type="match status" value="1"/>
</dbReference>
<dbReference type="InterPro" id="IPR008523">
    <property type="entry name" value="DUF805"/>
</dbReference>
<name>A0A2S3Z4Q9_9MICO</name>
<keyword evidence="1" id="KW-0812">Transmembrane</keyword>
<accession>A0A2S3Z4Q9</accession>
<dbReference type="AlphaFoldDB" id="A0A2S3Z4Q9"/>
<dbReference type="PANTHER" id="PTHR34980:SF2">
    <property type="entry name" value="INNER MEMBRANE PROTEIN YHAH-RELATED"/>
    <property type="match status" value="1"/>
</dbReference>
<dbReference type="GO" id="GO:0005886">
    <property type="term" value="C:plasma membrane"/>
    <property type="evidence" value="ECO:0007669"/>
    <property type="project" value="TreeGrafter"/>
</dbReference>
<feature type="transmembrane region" description="Helical" evidence="1">
    <location>
        <begin position="27"/>
        <end position="50"/>
    </location>
</feature>
<protein>
    <submittedName>
        <fullName evidence="2">DUF805 domain-containing protein</fullName>
    </submittedName>
</protein>
<keyword evidence="1" id="KW-0472">Membrane</keyword>
<evidence type="ECO:0000256" key="1">
    <source>
        <dbReference type="SAM" id="Phobius"/>
    </source>
</evidence>
<organism evidence="2 3">
    <name type="scientific">Cryobacterium zongtaii</name>
    <dbReference type="NCBI Taxonomy" id="1259217"/>
    <lineage>
        <taxon>Bacteria</taxon>
        <taxon>Bacillati</taxon>
        <taxon>Actinomycetota</taxon>
        <taxon>Actinomycetes</taxon>
        <taxon>Micrococcales</taxon>
        <taxon>Microbacteriaceae</taxon>
        <taxon>Cryobacterium</taxon>
    </lineage>
</organism>
<keyword evidence="1" id="KW-1133">Transmembrane helix</keyword>
<comment type="caution">
    <text evidence="2">The sequence shown here is derived from an EMBL/GenBank/DDBJ whole genome shotgun (WGS) entry which is preliminary data.</text>
</comment>
<dbReference type="OrthoDB" id="9812349at2"/>
<feature type="transmembrane region" description="Helical" evidence="1">
    <location>
        <begin position="97"/>
        <end position="117"/>
    </location>
</feature>
<evidence type="ECO:0000313" key="3">
    <source>
        <dbReference type="Proteomes" id="UP000237104"/>
    </source>
</evidence>